<reference evidence="11 12" key="1">
    <citation type="submission" date="2023-09" db="EMBL/GenBank/DDBJ databases">
        <title>Pangenome analysis of Batrachochytrium dendrobatidis and related Chytrids.</title>
        <authorList>
            <person name="Yacoub M.N."/>
            <person name="Stajich J.E."/>
            <person name="James T.Y."/>
        </authorList>
    </citation>
    <scope>NUCLEOTIDE SEQUENCE [LARGE SCALE GENOMIC DNA]</scope>
    <source>
        <strain evidence="11 12">JEL0888</strain>
    </source>
</reference>
<keyword evidence="3" id="KW-0328">Glycosyltransferase</keyword>
<keyword evidence="6" id="KW-0735">Signal-anchor</keyword>
<dbReference type="InterPro" id="IPR029044">
    <property type="entry name" value="Nucleotide-diphossugar_trans"/>
</dbReference>
<gene>
    <name evidence="11" type="ORF">HK105_205523</name>
</gene>
<comment type="caution">
    <text evidence="11">The sequence shown here is derived from an EMBL/GenBank/DDBJ whole genome shotgun (WGS) entry which is preliminary data.</text>
</comment>
<accession>A0ABR4N646</accession>
<keyword evidence="12" id="KW-1185">Reference proteome</keyword>
<keyword evidence="8 10" id="KW-0472">Membrane</keyword>
<dbReference type="Pfam" id="PF11051">
    <property type="entry name" value="Mannosyl_trans3"/>
    <property type="match status" value="1"/>
</dbReference>
<dbReference type="PANTHER" id="PTHR31392:SF1">
    <property type="entry name" value="ALPHA-1,3-MANNOSYLTRANSFERASE MNN1-RELATED"/>
    <property type="match status" value="1"/>
</dbReference>
<dbReference type="PANTHER" id="PTHR31392">
    <property type="entry name" value="ALPHA-1,3-MANNOSYLTRANSFERASE MNN1-RELATED"/>
    <property type="match status" value="1"/>
</dbReference>
<evidence type="ECO:0000256" key="3">
    <source>
        <dbReference type="ARBA" id="ARBA00022676"/>
    </source>
</evidence>
<evidence type="ECO:0000313" key="12">
    <source>
        <dbReference type="Proteomes" id="UP001527925"/>
    </source>
</evidence>
<evidence type="ECO:0000256" key="6">
    <source>
        <dbReference type="ARBA" id="ARBA00022968"/>
    </source>
</evidence>
<evidence type="ECO:0000313" key="11">
    <source>
        <dbReference type="EMBL" id="KAL2914979.1"/>
    </source>
</evidence>
<comment type="similarity">
    <text evidence="2">Belongs to the MNN1/MNT family.</text>
</comment>
<evidence type="ECO:0000256" key="4">
    <source>
        <dbReference type="ARBA" id="ARBA00022679"/>
    </source>
</evidence>
<evidence type="ECO:0000256" key="1">
    <source>
        <dbReference type="ARBA" id="ARBA00004606"/>
    </source>
</evidence>
<evidence type="ECO:0000256" key="2">
    <source>
        <dbReference type="ARBA" id="ARBA00009105"/>
    </source>
</evidence>
<organism evidence="11 12">
    <name type="scientific">Polyrhizophydium stewartii</name>
    <dbReference type="NCBI Taxonomy" id="2732419"/>
    <lineage>
        <taxon>Eukaryota</taxon>
        <taxon>Fungi</taxon>
        <taxon>Fungi incertae sedis</taxon>
        <taxon>Chytridiomycota</taxon>
        <taxon>Chytridiomycota incertae sedis</taxon>
        <taxon>Chytridiomycetes</taxon>
        <taxon>Rhizophydiales</taxon>
        <taxon>Rhizophydiales incertae sedis</taxon>
        <taxon>Polyrhizophydium</taxon>
    </lineage>
</organism>
<keyword evidence="9" id="KW-0325">Glycoprotein</keyword>
<comment type="subcellular location">
    <subcellularLocation>
        <location evidence="1">Membrane</location>
        <topology evidence="1">Single-pass type II membrane protein</topology>
    </subcellularLocation>
</comment>
<keyword evidence="4" id="KW-0808">Transferase</keyword>
<dbReference type="InterPro" id="IPR022751">
    <property type="entry name" value="Alpha_mannosyltransferase"/>
</dbReference>
<name>A0ABR4N646_9FUNG</name>
<keyword evidence="5 10" id="KW-0812">Transmembrane</keyword>
<evidence type="ECO:0000256" key="8">
    <source>
        <dbReference type="ARBA" id="ARBA00023136"/>
    </source>
</evidence>
<sequence>MTRLTRHHTHAAEAAGRVALRGGAEAWHPVRKNGRRLAALLVAVVLASTVVVLTALSLPGIRVDVWLPHAGGTGPLGLALSGDWRTVGTRARLFRQLFDIHYDAVVHGIESQQPASQTNDVSGSSRGAVDVDFDAREVAASRVADATATLERIMFPWLRGAASLDMLLATRGRGIVIAAGSKHALAAKLTVLAIRATGSHIPVQIAYAGPRDLGETEHDMLASLAGVAMLDMLDPFDLRNVVGLRGSGFKAFAAVASTFREVAVIDAGTVFLQPPEVLFEMRDFRSTGAMLFRDFAQANNSLNATAGVRGILSDFAAPFEGRLLLNDSRVVLGEATGEMDDGVIVWDKLRVLPAMLVACEMSRTLQGSKVQSPARSDSDSAWLAHEATRIPFGVAPGFDGAVGSA</sequence>
<evidence type="ECO:0000256" key="10">
    <source>
        <dbReference type="SAM" id="Phobius"/>
    </source>
</evidence>
<dbReference type="Proteomes" id="UP001527925">
    <property type="component" value="Unassembled WGS sequence"/>
</dbReference>
<proteinExistence type="inferred from homology"/>
<evidence type="ECO:0000256" key="7">
    <source>
        <dbReference type="ARBA" id="ARBA00022989"/>
    </source>
</evidence>
<feature type="transmembrane region" description="Helical" evidence="10">
    <location>
        <begin position="37"/>
        <end position="58"/>
    </location>
</feature>
<dbReference type="SUPFAM" id="SSF53448">
    <property type="entry name" value="Nucleotide-diphospho-sugar transferases"/>
    <property type="match status" value="1"/>
</dbReference>
<evidence type="ECO:0000256" key="5">
    <source>
        <dbReference type="ARBA" id="ARBA00022692"/>
    </source>
</evidence>
<keyword evidence="7 10" id="KW-1133">Transmembrane helix</keyword>
<protein>
    <submittedName>
        <fullName evidence="11">Uncharacterized protein</fullName>
    </submittedName>
</protein>
<evidence type="ECO:0000256" key="9">
    <source>
        <dbReference type="ARBA" id="ARBA00023180"/>
    </source>
</evidence>
<dbReference type="EMBL" id="JADGIZ020000028">
    <property type="protein sequence ID" value="KAL2914979.1"/>
    <property type="molecule type" value="Genomic_DNA"/>
</dbReference>